<keyword evidence="5 7" id="KW-0472">Membrane</keyword>
<evidence type="ECO:0000256" key="7">
    <source>
        <dbReference type="SAM" id="Phobius"/>
    </source>
</evidence>
<evidence type="ECO:0000256" key="1">
    <source>
        <dbReference type="ARBA" id="ARBA00004141"/>
    </source>
</evidence>
<keyword evidence="4 7" id="KW-1133">Transmembrane helix</keyword>
<comment type="subcellular location">
    <subcellularLocation>
        <location evidence="1">Membrane</location>
        <topology evidence="1">Multi-pass membrane protein</topology>
    </subcellularLocation>
</comment>
<organism evidence="8 9">
    <name type="scientific">Chlorella sorokiniana</name>
    <name type="common">Freshwater green alga</name>
    <dbReference type="NCBI Taxonomy" id="3076"/>
    <lineage>
        <taxon>Eukaryota</taxon>
        <taxon>Viridiplantae</taxon>
        <taxon>Chlorophyta</taxon>
        <taxon>core chlorophytes</taxon>
        <taxon>Trebouxiophyceae</taxon>
        <taxon>Chlorellales</taxon>
        <taxon>Chlorellaceae</taxon>
        <taxon>Chlorella clade</taxon>
        <taxon>Chlorella</taxon>
    </lineage>
</organism>
<dbReference type="Pfam" id="PF04819">
    <property type="entry name" value="DUF716"/>
    <property type="match status" value="1"/>
</dbReference>
<dbReference type="PANTHER" id="PTHR16007">
    <property type="entry name" value="EPIDIDYMAL MEMBRANE PROTEIN E9-RELATED"/>
    <property type="match status" value="1"/>
</dbReference>
<dbReference type="InterPro" id="IPR006904">
    <property type="entry name" value="DUF716"/>
</dbReference>
<evidence type="ECO:0000313" key="8">
    <source>
        <dbReference type="EMBL" id="PRW44953.1"/>
    </source>
</evidence>
<feature type="transmembrane region" description="Helical" evidence="7">
    <location>
        <begin position="189"/>
        <end position="207"/>
    </location>
</feature>
<dbReference type="EMBL" id="LHPG02000012">
    <property type="protein sequence ID" value="PRW44953.1"/>
    <property type="molecule type" value="Genomic_DNA"/>
</dbReference>
<dbReference type="InterPro" id="IPR042127">
    <property type="entry name" value="TMEM45"/>
</dbReference>
<dbReference type="OrthoDB" id="551896at2759"/>
<feature type="transmembrane region" description="Helical" evidence="7">
    <location>
        <begin position="50"/>
        <end position="70"/>
    </location>
</feature>
<reference evidence="8 9" key="1">
    <citation type="journal article" date="2018" name="Plant J.">
        <title>Genome sequences of Chlorella sorokiniana UTEX 1602 and Micractinium conductrix SAG 241.80: implications to maltose excretion by a green alga.</title>
        <authorList>
            <person name="Arriola M.B."/>
            <person name="Velmurugan N."/>
            <person name="Zhang Y."/>
            <person name="Plunkett M.H."/>
            <person name="Hondzo H."/>
            <person name="Barney B.M."/>
        </authorList>
    </citation>
    <scope>NUCLEOTIDE SEQUENCE [LARGE SCALE GENOMIC DNA]</scope>
    <source>
        <strain evidence="9">UTEX 1602</strain>
    </source>
</reference>
<comment type="similarity">
    <text evidence="2">Belongs to the TMEM45 family.</text>
</comment>
<feature type="transmembrane region" description="Helical" evidence="7">
    <location>
        <begin position="227"/>
        <end position="249"/>
    </location>
</feature>
<dbReference type="PANTHER" id="PTHR16007:SF15">
    <property type="entry name" value="TRANSMEMBRANE PROTEIN 45B"/>
    <property type="match status" value="1"/>
</dbReference>
<feature type="transmembrane region" description="Helical" evidence="7">
    <location>
        <begin position="6"/>
        <end position="29"/>
    </location>
</feature>
<dbReference type="GO" id="GO:0016020">
    <property type="term" value="C:membrane"/>
    <property type="evidence" value="ECO:0007669"/>
    <property type="project" value="UniProtKB-SubCell"/>
</dbReference>
<feature type="transmembrane region" description="Helical" evidence="7">
    <location>
        <begin position="103"/>
        <end position="123"/>
    </location>
</feature>
<sequence>MPGHFYPGLIFCLWGSWWAYNTAAYYLWASPRRPFKGRAWFPLAGRWARLAEPILKLLVPAVAISFELFLDHNMEWQFLYCPKGTKYEGRFAMTHMNNWQHTASYPGVVLSGLVDLLALVVPLPSGTGQAVLGVGWSCMAFIMVLHEKHEPQDKMVHWLLFVNMALVAIMLFVDLAVRQRNVLVGMGKSLAVIFQGAWLIQIAAVEFEHHPQWSTEYPGGAMMAPVAFTSILLAALAAMLLFYCLMYLGKQHGLLTPARLGLPLDDKGDQGYVKPGEMLPSPGLDSARHSDGDDDSDVLLLEAGGRMAPFQIMHPRGAAKDTSYA</sequence>
<dbReference type="AlphaFoldDB" id="A0A2P6TKZ0"/>
<evidence type="ECO:0000256" key="2">
    <source>
        <dbReference type="ARBA" id="ARBA00006948"/>
    </source>
</evidence>
<dbReference type="Proteomes" id="UP000239899">
    <property type="component" value="Unassembled WGS sequence"/>
</dbReference>
<evidence type="ECO:0000313" key="9">
    <source>
        <dbReference type="Proteomes" id="UP000239899"/>
    </source>
</evidence>
<evidence type="ECO:0000256" key="4">
    <source>
        <dbReference type="ARBA" id="ARBA00022989"/>
    </source>
</evidence>
<comment type="caution">
    <text evidence="8">The sequence shown here is derived from an EMBL/GenBank/DDBJ whole genome shotgun (WGS) entry which is preliminary data.</text>
</comment>
<keyword evidence="3 7" id="KW-0812">Transmembrane</keyword>
<keyword evidence="9" id="KW-1185">Reference proteome</keyword>
<evidence type="ECO:0000256" key="3">
    <source>
        <dbReference type="ARBA" id="ARBA00022692"/>
    </source>
</evidence>
<name>A0A2P6TKZ0_CHLSO</name>
<feature type="region of interest" description="Disordered" evidence="6">
    <location>
        <begin position="275"/>
        <end position="295"/>
    </location>
</feature>
<evidence type="ECO:0000256" key="6">
    <source>
        <dbReference type="SAM" id="MobiDB-lite"/>
    </source>
</evidence>
<evidence type="ECO:0000256" key="5">
    <source>
        <dbReference type="ARBA" id="ARBA00023136"/>
    </source>
</evidence>
<protein>
    <submittedName>
        <fullName evidence="8">Transmembrane 45B isoform A</fullName>
    </submittedName>
</protein>
<feature type="transmembrane region" description="Helical" evidence="7">
    <location>
        <begin position="130"/>
        <end position="146"/>
    </location>
</feature>
<feature type="transmembrane region" description="Helical" evidence="7">
    <location>
        <begin position="158"/>
        <end position="177"/>
    </location>
</feature>
<gene>
    <name evidence="8" type="ORF">C2E21_6185</name>
</gene>
<accession>A0A2P6TKZ0</accession>
<proteinExistence type="inferred from homology"/>